<dbReference type="SMART" id="SM00028">
    <property type="entry name" value="TPR"/>
    <property type="match status" value="6"/>
</dbReference>
<dbReference type="PROSITE" id="PS50005">
    <property type="entry name" value="TPR"/>
    <property type="match status" value="3"/>
</dbReference>
<dbReference type="Proteomes" id="UP000190042">
    <property type="component" value="Unassembled WGS sequence"/>
</dbReference>
<accession>A0A1T4XED2</accession>
<dbReference type="SUPFAM" id="SSF48452">
    <property type="entry name" value="TPR-like"/>
    <property type="match status" value="1"/>
</dbReference>
<evidence type="ECO:0000256" key="2">
    <source>
        <dbReference type="ARBA" id="ARBA00022803"/>
    </source>
</evidence>
<evidence type="ECO:0000313" key="4">
    <source>
        <dbReference type="EMBL" id="SKA87902.1"/>
    </source>
</evidence>
<dbReference type="RefSeq" id="WP_078816513.1">
    <property type="nucleotide sequence ID" value="NZ_FUYJ01000001.1"/>
</dbReference>
<proteinExistence type="predicted"/>
<name>A0A1T4XED2_9BACL</name>
<keyword evidence="1" id="KW-0677">Repeat</keyword>
<dbReference type="PANTHER" id="PTHR44858:SF1">
    <property type="entry name" value="UDP-N-ACETYLGLUCOSAMINE--PEPTIDE N-ACETYLGLUCOSAMINYLTRANSFERASE SPINDLY-RELATED"/>
    <property type="match status" value="1"/>
</dbReference>
<dbReference type="PANTHER" id="PTHR44858">
    <property type="entry name" value="TETRATRICOPEPTIDE REPEAT PROTEIN 6"/>
    <property type="match status" value="1"/>
</dbReference>
<gene>
    <name evidence="4" type="ORF">SAMN04244570_0582</name>
</gene>
<dbReference type="AlphaFoldDB" id="A0A1T4XED2"/>
<keyword evidence="5" id="KW-1185">Reference proteome</keyword>
<dbReference type="EMBL" id="FUYJ01000001">
    <property type="protein sequence ID" value="SKA87902.1"/>
    <property type="molecule type" value="Genomic_DNA"/>
</dbReference>
<organism evidence="4 5">
    <name type="scientific">Sporosarcina newyorkensis</name>
    <dbReference type="NCBI Taxonomy" id="759851"/>
    <lineage>
        <taxon>Bacteria</taxon>
        <taxon>Bacillati</taxon>
        <taxon>Bacillota</taxon>
        <taxon>Bacilli</taxon>
        <taxon>Bacillales</taxon>
        <taxon>Caryophanaceae</taxon>
        <taxon>Sporosarcina</taxon>
    </lineage>
</organism>
<dbReference type="InterPro" id="IPR050498">
    <property type="entry name" value="Ycf3"/>
</dbReference>
<dbReference type="Gene3D" id="1.25.40.10">
    <property type="entry name" value="Tetratricopeptide repeat domain"/>
    <property type="match status" value="1"/>
</dbReference>
<evidence type="ECO:0000313" key="5">
    <source>
        <dbReference type="Proteomes" id="UP000190042"/>
    </source>
</evidence>
<protein>
    <submittedName>
        <fullName evidence="4">Tfp pilus assembly protein PilF</fullName>
    </submittedName>
</protein>
<evidence type="ECO:0000256" key="3">
    <source>
        <dbReference type="PROSITE-ProRule" id="PRU00339"/>
    </source>
</evidence>
<dbReference type="Pfam" id="PF13432">
    <property type="entry name" value="TPR_16"/>
    <property type="match status" value="3"/>
</dbReference>
<feature type="repeat" description="TPR" evidence="3">
    <location>
        <begin position="68"/>
        <end position="101"/>
    </location>
</feature>
<evidence type="ECO:0000256" key="1">
    <source>
        <dbReference type="ARBA" id="ARBA00022737"/>
    </source>
</evidence>
<keyword evidence="2 3" id="KW-0802">TPR repeat</keyword>
<dbReference type="InterPro" id="IPR019734">
    <property type="entry name" value="TPR_rpt"/>
</dbReference>
<reference evidence="5" key="1">
    <citation type="submission" date="2017-02" db="EMBL/GenBank/DDBJ databases">
        <authorList>
            <person name="Varghese N."/>
            <person name="Submissions S."/>
        </authorList>
    </citation>
    <scope>NUCLEOTIDE SEQUENCE [LARGE SCALE GENOMIC DNA]</scope>
    <source>
        <strain evidence="5">DSM 23966</strain>
    </source>
</reference>
<dbReference type="InterPro" id="IPR011990">
    <property type="entry name" value="TPR-like_helical_dom_sf"/>
</dbReference>
<sequence length="222" mass="25269">MSLQNEAIQEMQEGNYEKAVELFMQSIEENPEDATGYINIGNIFASLGDTERAEPFFQKALTLDDKAGTAFYGLANLYYNQERFEEAAKLYERAIQTGLETADVYFMLGKSMEQAGNDRLALPYLQRAVELNEDDQEVLLSYGILLAKLELFPEAQPVFETILEKEPEHADAHYNLGVLFAVSTEDKKRALSHLEQAFTVEPEHTQARYIYDMIQLGDEQSE</sequence>
<feature type="repeat" description="TPR" evidence="3">
    <location>
        <begin position="102"/>
        <end position="135"/>
    </location>
</feature>
<feature type="repeat" description="TPR" evidence="3">
    <location>
        <begin position="34"/>
        <end position="67"/>
    </location>
</feature>